<organism evidence="1">
    <name type="scientific">marine sediment metagenome</name>
    <dbReference type="NCBI Taxonomy" id="412755"/>
    <lineage>
        <taxon>unclassified sequences</taxon>
        <taxon>metagenomes</taxon>
        <taxon>ecological metagenomes</taxon>
    </lineage>
</organism>
<proteinExistence type="predicted"/>
<comment type="caution">
    <text evidence="1">The sequence shown here is derived from an EMBL/GenBank/DDBJ whole genome shotgun (WGS) entry which is preliminary data.</text>
</comment>
<evidence type="ECO:0000313" key="1">
    <source>
        <dbReference type="EMBL" id="KKN13082.1"/>
    </source>
</evidence>
<reference evidence="1" key="1">
    <citation type="journal article" date="2015" name="Nature">
        <title>Complex archaea that bridge the gap between prokaryotes and eukaryotes.</title>
        <authorList>
            <person name="Spang A."/>
            <person name="Saw J.H."/>
            <person name="Jorgensen S.L."/>
            <person name="Zaremba-Niedzwiedzka K."/>
            <person name="Martijn J."/>
            <person name="Lind A.E."/>
            <person name="van Eijk R."/>
            <person name="Schleper C."/>
            <person name="Guy L."/>
            <person name="Ettema T.J."/>
        </authorList>
    </citation>
    <scope>NUCLEOTIDE SEQUENCE</scope>
</reference>
<dbReference type="AlphaFoldDB" id="A0A0F9NLX6"/>
<protein>
    <submittedName>
        <fullName evidence="1">Uncharacterized protein</fullName>
    </submittedName>
</protein>
<sequence length="78" mass="8767">MKDANPTRLDNDKTFVFGFSTAIAIDDPKLTIKWTPGTITNGQESTECPYEFMAGSLELIRTELHKRIDDIIGELYGD</sequence>
<gene>
    <name evidence="1" type="ORF">LCGC14_1010060</name>
</gene>
<accession>A0A0F9NLX6</accession>
<dbReference type="EMBL" id="LAZR01003961">
    <property type="protein sequence ID" value="KKN13082.1"/>
    <property type="molecule type" value="Genomic_DNA"/>
</dbReference>
<name>A0A0F9NLX6_9ZZZZ</name>